<keyword evidence="2" id="KW-1185">Reference proteome</keyword>
<protein>
    <recommendedName>
        <fullName evidence="3">DUF3592 domain-containing protein</fullName>
    </recommendedName>
</protein>
<evidence type="ECO:0000313" key="1">
    <source>
        <dbReference type="EMBL" id="WUR12944.1"/>
    </source>
</evidence>
<organism evidence="1 2">
    <name type="scientific">[Empedobacter] haloabium</name>
    <dbReference type="NCBI Taxonomy" id="592317"/>
    <lineage>
        <taxon>Bacteria</taxon>
        <taxon>Pseudomonadati</taxon>
        <taxon>Pseudomonadota</taxon>
        <taxon>Betaproteobacteria</taxon>
        <taxon>Burkholderiales</taxon>
        <taxon>Oxalobacteraceae</taxon>
        <taxon>Telluria group</taxon>
        <taxon>Telluria group incertae sedis</taxon>
    </lineage>
</organism>
<proteinExistence type="predicted"/>
<dbReference type="Proteomes" id="UP000321323">
    <property type="component" value="Chromosome"/>
</dbReference>
<evidence type="ECO:0008006" key="3">
    <source>
        <dbReference type="Google" id="ProtNLM"/>
    </source>
</evidence>
<gene>
    <name evidence="1" type="ORF">E7V67_025175</name>
</gene>
<evidence type="ECO:0000313" key="2">
    <source>
        <dbReference type="Proteomes" id="UP000321323"/>
    </source>
</evidence>
<accession>A0ABZ1UL06</accession>
<reference evidence="1 2" key="1">
    <citation type="journal article" date="2019" name="Int. J. Syst. Evol. Microbiol.">
        <title>The Draft Whole-Genome Sequence of the Antibiotic Producer Empedobacter haloabium ATCC 31962 Provides Indications for Its Taxonomic Reclassification.</title>
        <authorList>
            <person name="Miess H."/>
            <person name="Arlt P."/>
            <person name="Apel A.K."/>
            <person name="Weber T."/>
            <person name="Nieselt K."/>
            <person name="Hanssen F."/>
            <person name="Czemmel S."/>
            <person name="Nahnsen S."/>
            <person name="Gross H."/>
        </authorList>
    </citation>
    <scope>NUCLEOTIDE SEQUENCE [LARGE SCALE GENOMIC DNA]</scope>
    <source>
        <strain evidence="1 2">ATCC 31962</strain>
    </source>
</reference>
<name>A0ABZ1UL06_9BURK</name>
<sequence>MAALLALAGAAWWWQLRVPFAPGTAGATYAVQLQNGQMFYGVLRRQERGYLELVEVYYVQPYTLPNGQPGNRVVSRQKNDWHGPTTLSVPIERIVYVEAVGPESPLARLIAQDKVRGPR</sequence>
<dbReference type="EMBL" id="CP136508">
    <property type="protein sequence ID" value="WUR12944.1"/>
    <property type="molecule type" value="Genomic_DNA"/>
</dbReference>